<dbReference type="Gene3D" id="3.30.710.10">
    <property type="entry name" value="Potassium Channel Kv1.1, Chain A"/>
    <property type="match status" value="1"/>
</dbReference>
<dbReference type="SMART" id="SM00551">
    <property type="entry name" value="ZnF_TAZ"/>
    <property type="match status" value="1"/>
</dbReference>
<dbReference type="InterPro" id="IPR035898">
    <property type="entry name" value="TAZ_dom_sf"/>
</dbReference>
<reference evidence="7" key="1">
    <citation type="submission" date="2018-02" db="EMBL/GenBank/DDBJ databases">
        <title>Rhizophora mucronata_Transcriptome.</title>
        <authorList>
            <person name="Meera S.P."/>
            <person name="Sreeshan A."/>
            <person name="Augustine A."/>
        </authorList>
    </citation>
    <scope>NUCLEOTIDE SEQUENCE</scope>
    <source>
        <tissue evidence="7">Leaf</tissue>
    </source>
</reference>
<dbReference type="FunFam" id="1.20.1020.10:FF:000007">
    <property type="entry name" value="BTB/POZ and TAZ domain-containing protein 2"/>
    <property type="match status" value="1"/>
</dbReference>
<accession>A0A2P2JXY9</accession>
<dbReference type="AlphaFoldDB" id="A0A2P2JXY9"/>
<feature type="domain" description="BTB" evidence="6">
    <location>
        <begin position="13"/>
        <end position="82"/>
    </location>
</feature>
<dbReference type="Pfam" id="PF02135">
    <property type="entry name" value="zf-TAZ"/>
    <property type="match status" value="1"/>
</dbReference>
<protein>
    <submittedName>
        <fullName evidence="7">Protein binding protein</fullName>
    </submittedName>
</protein>
<comment type="pathway">
    <text evidence="1">Protein modification; protein ubiquitination.</text>
</comment>
<dbReference type="GO" id="GO:0009725">
    <property type="term" value="P:response to hormone"/>
    <property type="evidence" value="ECO:0007669"/>
    <property type="project" value="UniProtKB-ARBA"/>
</dbReference>
<proteinExistence type="predicted"/>
<name>A0A2P2JXY9_RHIMU</name>
<dbReference type="SUPFAM" id="SSF54695">
    <property type="entry name" value="POZ domain"/>
    <property type="match status" value="1"/>
</dbReference>
<dbReference type="InterPro" id="IPR000210">
    <property type="entry name" value="BTB/POZ_dom"/>
</dbReference>
<dbReference type="PANTHER" id="PTHR46287:SF4">
    <property type="entry name" value="BTB_POZ AND TAZ DOMAIN-CONTAINING PROTEIN 2"/>
    <property type="match status" value="1"/>
</dbReference>
<dbReference type="GO" id="GO:0006355">
    <property type="term" value="P:regulation of DNA-templated transcription"/>
    <property type="evidence" value="ECO:0007669"/>
    <property type="project" value="UniProtKB-ARBA"/>
</dbReference>
<keyword evidence="3" id="KW-0863">Zinc-finger</keyword>
<dbReference type="EMBL" id="GGEC01017843">
    <property type="protein sequence ID" value="MBW98326.1"/>
    <property type="molecule type" value="Transcribed_RNA"/>
</dbReference>
<dbReference type="GO" id="GO:0005634">
    <property type="term" value="C:nucleus"/>
    <property type="evidence" value="ECO:0007669"/>
    <property type="project" value="TreeGrafter"/>
</dbReference>
<dbReference type="PANTHER" id="PTHR46287">
    <property type="entry name" value="BTB/POZ AND TAZ DOMAIN-CONTAINING PROTEIN 3-RELATED"/>
    <property type="match status" value="1"/>
</dbReference>
<keyword evidence="4" id="KW-0833">Ubl conjugation pathway</keyword>
<dbReference type="GO" id="GO:0042542">
    <property type="term" value="P:response to hydrogen peroxide"/>
    <property type="evidence" value="ECO:0007669"/>
    <property type="project" value="UniProtKB-ARBA"/>
</dbReference>
<dbReference type="InterPro" id="IPR011333">
    <property type="entry name" value="SKP1/BTB/POZ_sf"/>
</dbReference>
<evidence type="ECO:0000256" key="4">
    <source>
        <dbReference type="ARBA" id="ARBA00022786"/>
    </source>
</evidence>
<organism evidence="7">
    <name type="scientific">Rhizophora mucronata</name>
    <name type="common">Asiatic mangrove</name>
    <dbReference type="NCBI Taxonomy" id="61149"/>
    <lineage>
        <taxon>Eukaryota</taxon>
        <taxon>Viridiplantae</taxon>
        <taxon>Streptophyta</taxon>
        <taxon>Embryophyta</taxon>
        <taxon>Tracheophyta</taxon>
        <taxon>Spermatophyta</taxon>
        <taxon>Magnoliopsida</taxon>
        <taxon>eudicotyledons</taxon>
        <taxon>Gunneridae</taxon>
        <taxon>Pentapetalae</taxon>
        <taxon>rosids</taxon>
        <taxon>fabids</taxon>
        <taxon>Malpighiales</taxon>
        <taxon>Rhizophoraceae</taxon>
        <taxon>Rhizophora</taxon>
    </lineage>
</organism>
<evidence type="ECO:0000256" key="1">
    <source>
        <dbReference type="ARBA" id="ARBA00004906"/>
    </source>
</evidence>
<keyword evidence="5" id="KW-0862">Zinc</keyword>
<dbReference type="Pfam" id="PF00651">
    <property type="entry name" value="BTB"/>
    <property type="match status" value="1"/>
</dbReference>
<dbReference type="Gene3D" id="1.20.1020.10">
    <property type="entry name" value="TAZ domain"/>
    <property type="match status" value="1"/>
</dbReference>
<evidence type="ECO:0000256" key="5">
    <source>
        <dbReference type="ARBA" id="ARBA00022833"/>
    </source>
</evidence>
<dbReference type="CDD" id="cd14733">
    <property type="entry name" value="BACK"/>
    <property type="match status" value="1"/>
</dbReference>
<dbReference type="PROSITE" id="PS50097">
    <property type="entry name" value="BTB"/>
    <property type="match status" value="1"/>
</dbReference>
<evidence type="ECO:0000259" key="6">
    <source>
        <dbReference type="PROSITE" id="PS50097"/>
    </source>
</evidence>
<dbReference type="SUPFAM" id="SSF57933">
    <property type="entry name" value="TAZ domain"/>
    <property type="match status" value="1"/>
</dbReference>
<sequence>MTDQNSRVELPYPDVQILTSDGLRISAHSSILATVSPVLENIIDRPRKHRSSEKIIPILGVPCDAVSSFLGFLYSSRCSEEELEKFGIHLLVLSHVYLVPQLKQTCTKAVGQRLTIENVVDVLQLARLCDAPDLYLKSMKLVYKNFSSVEKTEGWKFLRHHDPWLELEILQFIDEAESRKKKTRRHREEQTLYMSLSEAMECLEHICTEGCTSVRPHDVGPTEKRGPCGKFSTCQGLQLLIKHFAACKKRVNGGCSRCKRMWQLLRLHSSICDQIDSCRVPLCRQFKLKTELEKRGGDTLWRLLVRKVVSARAMSSLSVSKRKREELREAIHDHGIGNLRF</sequence>
<dbReference type="InterPro" id="IPR000197">
    <property type="entry name" value="Znf_TAZ"/>
</dbReference>
<evidence type="ECO:0000313" key="7">
    <source>
        <dbReference type="EMBL" id="MBW98326.1"/>
    </source>
</evidence>
<keyword evidence="2" id="KW-0479">Metal-binding</keyword>
<dbReference type="Gene3D" id="1.25.40.420">
    <property type="match status" value="1"/>
</dbReference>
<dbReference type="InterPro" id="IPR044513">
    <property type="entry name" value="BT1/2/3/4/5"/>
</dbReference>
<dbReference type="GO" id="GO:0009751">
    <property type="term" value="P:response to salicylic acid"/>
    <property type="evidence" value="ECO:0007669"/>
    <property type="project" value="UniProtKB-ARBA"/>
</dbReference>
<evidence type="ECO:0000256" key="3">
    <source>
        <dbReference type="ARBA" id="ARBA00022771"/>
    </source>
</evidence>
<dbReference type="FunFam" id="1.25.40.420:FF:000012">
    <property type="entry name" value="BTB/POZ and TAZ domain-containing protein 2"/>
    <property type="match status" value="1"/>
</dbReference>
<dbReference type="SMART" id="SM00225">
    <property type="entry name" value="BTB"/>
    <property type="match status" value="1"/>
</dbReference>
<dbReference type="GO" id="GO:0005516">
    <property type="term" value="F:calmodulin binding"/>
    <property type="evidence" value="ECO:0007669"/>
    <property type="project" value="UniProtKB-ARBA"/>
</dbReference>
<dbReference type="GO" id="GO:0008270">
    <property type="term" value="F:zinc ion binding"/>
    <property type="evidence" value="ECO:0007669"/>
    <property type="project" value="UniProtKB-KW"/>
</dbReference>
<evidence type="ECO:0000256" key="2">
    <source>
        <dbReference type="ARBA" id="ARBA00022723"/>
    </source>
</evidence>